<dbReference type="eggNOG" id="COG0451">
    <property type="taxonomic scope" value="Bacteria"/>
</dbReference>
<dbReference type="KEGG" id="rrd:RradSPS_0495"/>
<dbReference type="InterPro" id="IPR036291">
    <property type="entry name" value="NAD(P)-bd_dom_sf"/>
</dbReference>
<comment type="similarity">
    <text evidence="1">Belongs to the NAD(P)-dependent epimerase/dehydratase family.</text>
</comment>
<dbReference type="AlphaFoldDB" id="A0A023X0B0"/>
<evidence type="ECO:0000256" key="2">
    <source>
        <dbReference type="SAM" id="Phobius"/>
    </source>
</evidence>
<organism evidence="4 5">
    <name type="scientific">Rubrobacter radiotolerans</name>
    <name type="common">Arthrobacter radiotolerans</name>
    <dbReference type="NCBI Taxonomy" id="42256"/>
    <lineage>
        <taxon>Bacteria</taxon>
        <taxon>Bacillati</taxon>
        <taxon>Actinomycetota</taxon>
        <taxon>Rubrobacteria</taxon>
        <taxon>Rubrobacterales</taxon>
        <taxon>Rubrobacteraceae</taxon>
        <taxon>Rubrobacter</taxon>
    </lineage>
</organism>
<proteinExistence type="inferred from homology"/>
<dbReference type="HOGENOM" id="CLU_007383_1_7_11"/>
<accession>A0A023X0B0</accession>
<evidence type="ECO:0000256" key="1">
    <source>
        <dbReference type="ARBA" id="ARBA00007637"/>
    </source>
</evidence>
<feature type="transmembrane region" description="Helical" evidence="2">
    <location>
        <begin position="12"/>
        <end position="34"/>
    </location>
</feature>
<dbReference type="Proteomes" id="UP000025229">
    <property type="component" value="Chromosome"/>
</dbReference>
<keyword evidence="2" id="KW-0812">Transmembrane</keyword>
<keyword evidence="2" id="KW-0472">Membrane</keyword>
<dbReference type="Gene3D" id="3.40.50.720">
    <property type="entry name" value="NAD(P)-binding Rossmann-like Domain"/>
    <property type="match status" value="1"/>
</dbReference>
<sequence>MPDGSLRMLYALLMNWLVTGGCGFLGSSFIGRLVREGGHSVRAVDDLSVGTREDLAAVTEFREAEPEGLGEMSREPGAVELVVGSILNEGLALRAAAGADVIVHFAANTGVAPSVEDPRADCYSNVIGTLNYLEAARASGVGRFVFASSGAAVGEVEPPLHEELAPHPVSPYGASKLAGEAYCSAYNGAFGVETVALRFGNVYGPGSGHKNSAVAKFIKRASRGEVLEVYGDGTQTRDFIYVHDLTRAVYRAATVAGLGGEVFQIATNAETSVSELIVALTEALRKVGIEDVEVRQAAPRRGDVRRNYSDTSKARELLGWTPEVTLPEGLDRTVEWFLHED</sequence>
<dbReference type="EMBL" id="CP007514">
    <property type="protein sequence ID" value="AHY45778.1"/>
    <property type="molecule type" value="Genomic_DNA"/>
</dbReference>
<dbReference type="STRING" id="42256.RradSPS_0495"/>
<feature type="domain" description="NAD-dependent epimerase/dehydratase" evidence="3">
    <location>
        <begin position="16"/>
        <end position="266"/>
    </location>
</feature>
<keyword evidence="5" id="KW-1185">Reference proteome</keyword>
<reference evidence="4 5" key="1">
    <citation type="submission" date="2014-03" db="EMBL/GenBank/DDBJ databases">
        <title>Complete genome sequence of the Radio-Resistant Rubrobacter radiotolerans RSPS-4.</title>
        <authorList>
            <person name="Egas C.C."/>
            <person name="Barroso C.C."/>
            <person name="Froufe H.J.C."/>
            <person name="Pacheco J.J."/>
            <person name="Albuquerque L.L."/>
            <person name="da Costa M.M.S."/>
        </authorList>
    </citation>
    <scope>NUCLEOTIDE SEQUENCE [LARGE SCALE GENOMIC DNA]</scope>
    <source>
        <strain evidence="4 5">RSPS-4</strain>
    </source>
</reference>
<dbReference type="SUPFAM" id="SSF51735">
    <property type="entry name" value="NAD(P)-binding Rossmann-fold domains"/>
    <property type="match status" value="1"/>
</dbReference>
<dbReference type="Pfam" id="PF01370">
    <property type="entry name" value="Epimerase"/>
    <property type="match status" value="1"/>
</dbReference>
<dbReference type="Gene3D" id="3.90.25.10">
    <property type="entry name" value="UDP-galactose 4-epimerase, domain 1"/>
    <property type="match status" value="1"/>
</dbReference>
<dbReference type="PANTHER" id="PTHR43000">
    <property type="entry name" value="DTDP-D-GLUCOSE 4,6-DEHYDRATASE-RELATED"/>
    <property type="match status" value="1"/>
</dbReference>
<evidence type="ECO:0000313" key="5">
    <source>
        <dbReference type="Proteomes" id="UP000025229"/>
    </source>
</evidence>
<evidence type="ECO:0000259" key="3">
    <source>
        <dbReference type="Pfam" id="PF01370"/>
    </source>
</evidence>
<name>A0A023X0B0_RUBRA</name>
<dbReference type="InterPro" id="IPR001509">
    <property type="entry name" value="Epimerase_deHydtase"/>
</dbReference>
<keyword evidence="2" id="KW-1133">Transmembrane helix</keyword>
<protein>
    <submittedName>
        <fullName evidence="4">Nucleoside-diphosphate-sugar epimerase</fullName>
    </submittedName>
</protein>
<evidence type="ECO:0000313" key="4">
    <source>
        <dbReference type="EMBL" id="AHY45778.1"/>
    </source>
</evidence>
<dbReference type="PROSITE" id="PS51257">
    <property type="entry name" value="PROKAR_LIPOPROTEIN"/>
    <property type="match status" value="1"/>
</dbReference>
<gene>
    <name evidence="4" type="ORF">RradSPS_0495</name>
</gene>